<dbReference type="InterPro" id="IPR036322">
    <property type="entry name" value="WD40_repeat_dom_sf"/>
</dbReference>
<name>A0AAD9CZE7_PAPLA</name>
<dbReference type="SMART" id="SM00320">
    <property type="entry name" value="WD40"/>
    <property type="match status" value="6"/>
</dbReference>
<feature type="repeat" description="WD" evidence="6">
    <location>
        <begin position="283"/>
        <end position="318"/>
    </location>
</feature>
<dbReference type="InterPro" id="IPR022052">
    <property type="entry name" value="Histone-bd_RBBP4-like_N"/>
</dbReference>
<comment type="caution">
    <text evidence="8">The sequence shown here is derived from an EMBL/GenBank/DDBJ whole genome shotgun (WGS) entry which is preliminary data.</text>
</comment>
<reference evidence="8" key="1">
    <citation type="submission" date="2023-02" db="EMBL/GenBank/DDBJ databases">
        <title>Identification and recombinant expression of a fungal hydrolase from Papiliotrema laurentii that hydrolyzes apple cutin and clears colloidal polyester polyurethane.</title>
        <authorList>
            <consortium name="DOE Joint Genome Institute"/>
            <person name="Roman V.A."/>
            <person name="Bojanowski C."/>
            <person name="Crable B.R."/>
            <person name="Wagner D.N."/>
            <person name="Hung C.S."/>
            <person name="Nadeau L.J."/>
            <person name="Schratz L."/>
            <person name="Haridas S."/>
            <person name="Pangilinan J."/>
            <person name="Lipzen A."/>
            <person name="Na H."/>
            <person name="Yan M."/>
            <person name="Ng V."/>
            <person name="Grigoriev I.V."/>
            <person name="Spatafora J.W."/>
            <person name="Barlow D."/>
            <person name="Biffinger J."/>
            <person name="Kelley-Loughnane N."/>
            <person name="Varaljay V.A."/>
            <person name="Crookes-Goodson W.J."/>
        </authorList>
    </citation>
    <scope>NUCLEOTIDE SEQUENCE</scope>
    <source>
        <strain evidence="8">5307AH</strain>
    </source>
</reference>
<dbReference type="PROSITE" id="PS00678">
    <property type="entry name" value="WD_REPEATS_1"/>
    <property type="match status" value="1"/>
</dbReference>
<dbReference type="InterPro" id="IPR020472">
    <property type="entry name" value="WD40_PAC1"/>
</dbReference>
<keyword evidence="9" id="KW-1185">Reference proteome</keyword>
<feature type="repeat" description="WD" evidence="6">
    <location>
        <begin position="384"/>
        <end position="417"/>
    </location>
</feature>
<protein>
    <submittedName>
        <fullName evidence="8">Msi1-like protein</fullName>
    </submittedName>
</protein>
<dbReference type="PROSITE" id="PS50082">
    <property type="entry name" value="WD_REPEATS_2"/>
    <property type="match status" value="4"/>
</dbReference>
<dbReference type="InterPro" id="IPR001680">
    <property type="entry name" value="WD40_rpt"/>
</dbReference>
<dbReference type="Proteomes" id="UP001182556">
    <property type="component" value="Unassembled WGS sequence"/>
</dbReference>
<feature type="domain" description="Histone-binding protein RBBP4-like N-terminal" evidence="7">
    <location>
        <begin position="25"/>
        <end position="99"/>
    </location>
</feature>
<keyword evidence="3" id="KW-0677">Repeat</keyword>
<dbReference type="InterPro" id="IPR015943">
    <property type="entry name" value="WD40/YVTN_repeat-like_dom_sf"/>
</dbReference>
<evidence type="ECO:0000256" key="2">
    <source>
        <dbReference type="ARBA" id="ARBA00022574"/>
    </source>
</evidence>
<sequence length="436" mass="48514">MNPGEPIVVDDDDLSTATESQVINEEYKIWKKNTPFLYDTVITHALTWPSLTCQWLPDQVEPLKKDGDEDYNIHRIILGTHTSNQATDQLMIAEVLLPKPNADIASKEITKVYDEDQQELGSRSASPARIRVVQTITHDGEVNRARYMPQKPDLIATKTVRGDVYVFDRTKHESVAKDKTCKPNIILKGQTKEGYGLSWSKAKEGHILSASEDTTVAHWDIQSYNKNEPVLQPLRKYTGHSSNVGDVDWHPEQGSLFASVGDDRQLMLWDTRAENSSKASQQVEGHAGEINAVAFAPSSPNLILTGSSDKTIGLWDIRKLSLKLHSFESHTDDVLQVAWSPHSPVHFASAGADRRVHIWNLAAIGEEQTPDDAEDGPPELLFIHGGHTARVSDLSWSPMAKWHLATAADDNILQVWEPSRHVRAAADTDVGAMHLE</sequence>
<dbReference type="EMBL" id="JAODAN010000006">
    <property type="protein sequence ID" value="KAK1923559.1"/>
    <property type="molecule type" value="Genomic_DNA"/>
</dbReference>
<dbReference type="Pfam" id="PF00400">
    <property type="entry name" value="WD40"/>
    <property type="match status" value="4"/>
</dbReference>
<comment type="subcellular location">
    <subcellularLocation>
        <location evidence="1">Nucleus</location>
    </subcellularLocation>
</comment>
<dbReference type="InterPro" id="IPR019775">
    <property type="entry name" value="WD40_repeat_CS"/>
</dbReference>
<evidence type="ECO:0000256" key="6">
    <source>
        <dbReference type="PROSITE-ProRule" id="PRU00221"/>
    </source>
</evidence>
<dbReference type="SUPFAM" id="SSF50978">
    <property type="entry name" value="WD40 repeat-like"/>
    <property type="match status" value="1"/>
</dbReference>
<dbReference type="Gene3D" id="2.130.10.10">
    <property type="entry name" value="YVTN repeat-like/Quinoprotein amine dehydrogenase"/>
    <property type="match status" value="1"/>
</dbReference>
<accession>A0AAD9CZE7</accession>
<organism evidence="8 9">
    <name type="scientific">Papiliotrema laurentii</name>
    <name type="common">Cryptococcus laurentii</name>
    <dbReference type="NCBI Taxonomy" id="5418"/>
    <lineage>
        <taxon>Eukaryota</taxon>
        <taxon>Fungi</taxon>
        <taxon>Dikarya</taxon>
        <taxon>Basidiomycota</taxon>
        <taxon>Agaricomycotina</taxon>
        <taxon>Tremellomycetes</taxon>
        <taxon>Tremellales</taxon>
        <taxon>Rhynchogastremaceae</taxon>
        <taxon>Papiliotrema</taxon>
    </lineage>
</organism>
<gene>
    <name evidence="8" type="ORF">DB88DRAFT_528354</name>
</gene>
<proteinExistence type="predicted"/>
<dbReference type="PANTHER" id="PTHR22850">
    <property type="entry name" value="WD40 REPEAT FAMILY"/>
    <property type="match status" value="1"/>
</dbReference>
<evidence type="ECO:0000313" key="9">
    <source>
        <dbReference type="Proteomes" id="UP001182556"/>
    </source>
</evidence>
<keyword evidence="4" id="KW-0156">Chromatin regulator</keyword>
<dbReference type="GO" id="GO:0005634">
    <property type="term" value="C:nucleus"/>
    <property type="evidence" value="ECO:0007669"/>
    <property type="project" value="UniProtKB-SubCell"/>
</dbReference>
<evidence type="ECO:0000256" key="1">
    <source>
        <dbReference type="ARBA" id="ARBA00004123"/>
    </source>
</evidence>
<keyword evidence="5" id="KW-0539">Nucleus</keyword>
<keyword evidence="2 6" id="KW-0853">WD repeat</keyword>
<evidence type="ECO:0000259" key="7">
    <source>
        <dbReference type="Pfam" id="PF12265"/>
    </source>
</evidence>
<evidence type="ECO:0000256" key="3">
    <source>
        <dbReference type="ARBA" id="ARBA00022737"/>
    </source>
</evidence>
<dbReference type="PRINTS" id="PR00320">
    <property type="entry name" value="GPROTEINBRPT"/>
</dbReference>
<dbReference type="InterPro" id="IPR050459">
    <property type="entry name" value="WD_repeat_RBAP46/RBAP48/MSI1"/>
</dbReference>
<feature type="repeat" description="WD" evidence="6">
    <location>
        <begin position="237"/>
        <end position="279"/>
    </location>
</feature>
<dbReference type="GO" id="GO:0006325">
    <property type="term" value="P:chromatin organization"/>
    <property type="evidence" value="ECO:0007669"/>
    <property type="project" value="UniProtKB-KW"/>
</dbReference>
<feature type="repeat" description="WD" evidence="6">
    <location>
        <begin position="327"/>
        <end position="361"/>
    </location>
</feature>
<dbReference type="AlphaFoldDB" id="A0AAD9CZE7"/>
<evidence type="ECO:0000313" key="8">
    <source>
        <dbReference type="EMBL" id="KAK1923559.1"/>
    </source>
</evidence>
<evidence type="ECO:0000256" key="4">
    <source>
        <dbReference type="ARBA" id="ARBA00022853"/>
    </source>
</evidence>
<dbReference type="Pfam" id="PF12265">
    <property type="entry name" value="CAF1C_H4-bd"/>
    <property type="match status" value="1"/>
</dbReference>
<evidence type="ECO:0000256" key="5">
    <source>
        <dbReference type="ARBA" id="ARBA00023242"/>
    </source>
</evidence>
<dbReference type="PROSITE" id="PS50294">
    <property type="entry name" value="WD_REPEATS_REGION"/>
    <property type="match status" value="4"/>
</dbReference>